<dbReference type="GO" id="GO:0016787">
    <property type="term" value="F:hydrolase activity"/>
    <property type="evidence" value="ECO:0007669"/>
    <property type="project" value="UniProtKB-KW"/>
</dbReference>
<dbReference type="PANTHER" id="PTHR43808:SF25">
    <property type="entry name" value="PEPTIDASE M20 DIMERISATION DOMAIN-CONTAINING PROTEIN"/>
    <property type="match status" value="1"/>
</dbReference>
<organism evidence="3 4">
    <name type="scientific">Cohnella fermenti</name>
    <dbReference type="NCBI Taxonomy" id="2565925"/>
    <lineage>
        <taxon>Bacteria</taxon>
        <taxon>Bacillati</taxon>
        <taxon>Bacillota</taxon>
        <taxon>Bacilli</taxon>
        <taxon>Bacillales</taxon>
        <taxon>Paenibacillaceae</taxon>
        <taxon>Cohnella</taxon>
    </lineage>
</organism>
<dbReference type="Gene3D" id="3.40.630.10">
    <property type="entry name" value="Zn peptidases"/>
    <property type="match status" value="1"/>
</dbReference>
<proteinExistence type="predicted"/>
<dbReference type="InterPro" id="IPR050072">
    <property type="entry name" value="Peptidase_M20A"/>
</dbReference>
<dbReference type="Gene3D" id="3.30.70.360">
    <property type="match status" value="1"/>
</dbReference>
<dbReference type="Pfam" id="PF01546">
    <property type="entry name" value="Peptidase_M20"/>
    <property type="match status" value="1"/>
</dbReference>
<dbReference type="InterPro" id="IPR002933">
    <property type="entry name" value="Peptidase_M20"/>
</dbReference>
<gene>
    <name evidence="3" type="ORF">E6C55_00490</name>
</gene>
<evidence type="ECO:0000313" key="4">
    <source>
        <dbReference type="Proteomes" id="UP000310636"/>
    </source>
</evidence>
<dbReference type="RefSeq" id="WP_136367812.1">
    <property type="nucleotide sequence ID" value="NZ_SSOB01000001.1"/>
</dbReference>
<keyword evidence="1 3" id="KW-0378">Hydrolase</keyword>
<keyword evidence="4" id="KW-1185">Reference proteome</keyword>
<evidence type="ECO:0000256" key="2">
    <source>
        <dbReference type="ARBA" id="ARBA00022833"/>
    </source>
</evidence>
<dbReference type="InterPro" id="IPR001261">
    <property type="entry name" value="ArgE/DapE_CS"/>
</dbReference>
<accession>A0A4S4C9S5</accession>
<comment type="caution">
    <text evidence="3">The sequence shown here is derived from an EMBL/GenBank/DDBJ whole genome shotgun (WGS) entry which is preliminary data.</text>
</comment>
<dbReference type="SUPFAM" id="SSF53187">
    <property type="entry name" value="Zn-dependent exopeptidases"/>
    <property type="match status" value="1"/>
</dbReference>
<reference evidence="3 4" key="1">
    <citation type="submission" date="2019-04" db="EMBL/GenBank/DDBJ databases">
        <title>Cohnella sp. nov. isolated from preserved vegetables.</title>
        <authorList>
            <person name="Lin S.-Y."/>
            <person name="Hung M.-H."/>
            <person name="Young C.-C."/>
        </authorList>
    </citation>
    <scope>NUCLEOTIDE SEQUENCE [LARGE SCALE GENOMIC DNA]</scope>
    <source>
        <strain evidence="3 4">CC-MHH1044</strain>
    </source>
</reference>
<keyword evidence="2" id="KW-0862">Zinc</keyword>
<dbReference type="OrthoDB" id="9792335at2"/>
<sequence length="437" mass="47841">MNEIQSLQRSVRQWVASNRERMTELLFDLIRFDTVNRIVDGTERKCQEALCAKLLKLGMEAKLYNLEDVPGFREHPAYYPGKDYRDRPNVIASWRGTGGGRSLLFSGHIDTAAIAPGWTTDPIEPFVTGSRLYGLGSYDMKGGLVAAIMAVRCLMELGVRLHGEVMIESVVDEEFGGANGTVAGRARGDHADAVIIPEPTNLALYPATRGGALWRVVFEGTTGLSFNGETVRNPAVDAARFIVYLEQLEQERSLKSGPAPWYSDSQTTLPIIVTRLEAGDLGSPLCDVGPVECRVDIWVECYPGVDEEGLREELLSGYERFCGRRYEEGLALPSFSRMIRFLPGSAVEPEFALLPILAHEMEEAMGRPATVAGSPFACDAFVFNEYSPSKALVLGPSGGNAHAPGEFVDLDSLDTLVEIYAMTMVNWCGCSSADRHG</sequence>
<evidence type="ECO:0000313" key="3">
    <source>
        <dbReference type="EMBL" id="THF84497.1"/>
    </source>
</evidence>
<protein>
    <submittedName>
        <fullName evidence="3">M20/M25/M40 family metallo-hydrolase</fullName>
    </submittedName>
</protein>
<dbReference type="PANTHER" id="PTHR43808">
    <property type="entry name" value="ACETYLORNITHINE DEACETYLASE"/>
    <property type="match status" value="1"/>
</dbReference>
<dbReference type="EMBL" id="SSOB01000001">
    <property type="protein sequence ID" value="THF84497.1"/>
    <property type="molecule type" value="Genomic_DNA"/>
</dbReference>
<dbReference type="AlphaFoldDB" id="A0A4S4C9S5"/>
<dbReference type="Proteomes" id="UP000310636">
    <property type="component" value="Unassembled WGS sequence"/>
</dbReference>
<evidence type="ECO:0000256" key="1">
    <source>
        <dbReference type="ARBA" id="ARBA00022801"/>
    </source>
</evidence>
<dbReference type="PROSITE" id="PS00758">
    <property type="entry name" value="ARGE_DAPE_CPG2_1"/>
    <property type="match status" value="1"/>
</dbReference>
<name>A0A4S4C9S5_9BACL</name>